<sequence>MADDESYGEDAWKAAGSPLFTRLWTYDEMLTVERPGGRGRKKKGVHTDFKRPENWPDDVEVETGSWVFWLPEGWAQGIRTQKESGKQLKCFMSPEGKRFWHKPVIEKYLGRELPKIEPKVKDDDDEPRVRYVTDPDAIPNWPEPEDDGSEWLPREFKIGFRQLPRGLHRIYVPPGKEDVGFLYHRHSVIEYLAGKTDLSPLGTSKTMTAVSEGAMHRKRKAEPMLLATLADFTQSASLRAVKLGGSADTYAAALSEALRGATGTPDHAGLAADAVAIRARLVTRGFMDVELIYVSCASDGKEKHPIAAALSGFYHRRPDPWEGQPLYQSIFLQASARAGVACGHAHLFWSAGCAAGGRWKVGELVEDGLAGCMALSSDSSMSGKWLLAPLE</sequence>
<organism evidence="2 3">
    <name type="scientific">Prorocentrum cordatum</name>
    <dbReference type="NCBI Taxonomy" id="2364126"/>
    <lineage>
        <taxon>Eukaryota</taxon>
        <taxon>Sar</taxon>
        <taxon>Alveolata</taxon>
        <taxon>Dinophyceae</taxon>
        <taxon>Prorocentrales</taxon>
        <taxon>Prorocentraceae</taxon>
        <taxon>Prorocentrum</taxon>
    </lineage>
</organism>
<dbReference type="Proteomes" id="UP001189429">
    <property type="component" value="Unassembled WGS sequence"/>
</dbReference>
<dbReference type="InterPro" id="IPR016177">
    <property type="entry name" value="DNA-bd_dom_sf"/>
</dbReference>
<keyword evidence="3" id="KW-1185">Reference proteome</keyword>
<protein>
    <recommendedName>
        <fullName evidence="4">MBD domain-containing protein</fullName>
    </recommendedName>
</protein>
<accession>A0ABN9TSG3</accession>
<proteinExistence type="predicted"/>
<dbReference type="EMBL" id="CAUYUJ010015023">
    <property type="protein sequence ID" value="CAK0848938.1"/>
    <property type="molecule type" value="Genomic_DNA"/>
</dbReference>
<evidence type="ECO:0008006" key="4">
    <source>
        <dbReference type="Google" id="ProtNLM"/>
    </source>
</evidence>
<gene>
    <name evidence="2" type="ORF">PCOR1329_LOCUS41768</name>
</gene>
<reference evidence="2" key="1">
    <citation type="submission" date="2023-10" db="EMBL/GenBank/DDBJ databases">
        <authorList>
            <person name="Chen Y."/>
            <person name="Shah S."/>
            <person name="Dougan E. K."/>
            <person name="Thang M."/>
            <person name="Chan C."/>
        </authorList>
    </citation>
    <scope>NUCLEOTIDE SEQUENCE [LARGE SCALE GENOMIC DNA]</scope>
</reference>
<name>A0ABN9TSG3_9DINO</name>
<dbReference type="SUPFAM" id="SSF54171">
    <property type="entry name" value="DNA-binding domain"/>
    <property type="match status" value="1"/>
</dbReference>
<feature type="compositionally biased region" description="Basic and acidic residues" evidence="1">
    <location>
        <begin position="119"/>
        <end position="133"/>
    </location>
</feature>
<evidence type="ECO:0000313" key="2">
    <source>
        <dbReference type="EMBL" id="CAK0848938.1"/>
    </source>
</evidence>
<evidence type="ECO:0000313" key="3">
    <source>
        <dbReference type="Proteomes" id="UP001189429"/>
    </source>
</evidence>
<comment type="caution">
    <text evidence="2">The sequence shown here is derived from an EMBL/GenBank/DDBJ whole genome shotgun (WGS) entry which is preliminary data.</text>
</comment>
<evidence type="ECO:0000256" key="1">
    <source>
        <dbReference type="SAM" id="MobiDB-lite"/>
    </source>
</evidence>
<feature type="region of interest" description="Disordered" evidence="1">
    <location>
        <begin position="119"/>
        <end position="147"/>
    </location>
</feature>
<dbReference type="Gene3D" id="3.30.890.10">
    <property type="entry name" value="Methyl-cpg-binding Protein 2, Chain A"/>
    <property type="match status" value="1"/>
</dbReference>